<proteinExistence type="predicted"/>
<keyword evidence="5" id="KW-1185">Reference proteome</keyword>
<dbReference type="PANTHER" id="PTHR43272">
    <property type="entry name" value="LONG-CHAIN-FATTY-ACID--COA LIGASE"/>
    <property type="match status" value="1"/>
</dbReference>
<dbReference type="Pfam" id="PF00501">
    <property type="entry name" value="AMP-binding"/>
    <property type="match status" value="1"/>
</dbReference>
<dbReference type="GO" id="GO:0005783">
    <property type="term" value="C:endoplasmic reticulum"/>
    <property type="evidence" value="ECO:0007669"/>
    <property type="project" value="TreeGrafter"/>
</dbReference>
<dbReference type="STRING" id="329046.A0A1Y2CNM5"/>
<evidence type="ECO:0000259" key="3">
    <source>
        <dbReference type="Pfam" id="PF00501"/>
    </source>
</evidence>
<dbReference type="OrthoDB" id="1700726at2759"/>
<comment type="caution">
    <text evidence="4">The sequence shown here is derived from an EMBL/GenBank/DDBJ whole genome shotgun (WGS) entry which is preliminary data.</text>
</comment>
<reference evidence="4 5" key="1">
    <citation type="submission" date="2016-07" db="EMBL/GenBank/DDBJ databases">
        <title>Pervasive Adenine N6-methylation of Active Genes in Fungi.</title>
        <authorList>
            <consortium name="DOE Joint Genome Institute"/>
            <person name="Mondo S.J."/>
            <person name="Dannebaum R.O."/>
            <person name="Kuo R.C."/>
            <person name="Labutti K."/>
            <person name="Haridas S."/>
            <person name="Kuo A."/>
            <person name="Salamov A."/>
            <person name="Ahrendt S.R."/>
            <person name="Lipzen A."/>
            <person name="Sullivan W."/>
            <person name="Andreopoulos W.B."/>
            <person name="Clum A."/>
            <person name="Lindquist E."/>
            <person name="Daum C."/>
            <person name="Ramamoorthy G.K."/>
            <person name="Gryganskyi A."/>
            <person name="Culley D."/>
            <person name="Magnuson J.K."/>
            <person name="James T.Y."/>
            <person name="O'Malley M.A."/>
            <person name="Stajich J.E."/>
            <person name="Spatafora J.W."/>
            <person name="Visel A."/>
            <person name="Grigoriev I.V."/>
        </authorList>
    </citation>
    <scope>NUCLEOTIDE SEQUENCE [LARGE SCALE GENOMIC DNA]</scope>
    <source>
        <strain evidence="4 5">JEL800</strain>
    </source>
</reference>
<protein>
    <submittedName>
        <fullName evidence="4">Acetyl-CoA synthetase-like protein</fullName>
    </submittedName>
</protein>
<feature type="domain" description="AMP-dependent synthetase/ligase" evidence="3">
    <location>
        <begin position="92"/>
        <end position="494"/>
    </location>
</feature>
<dbReference type="GO" id="GO:0016020">
    <property type="term" value="C:membrane"/>
    <property type="evidence" value="ECO:0007669"/>
    <property type="project" value="TreeGrafter"/>
</dbReference>
<evidence type="ECO:0000313" key="4">
    <source>
        <dbReference type="EMBL" id="ORY48444.1"/>
    </source>
</evidence>
<dbReference type="PANTHER" id="PTHR43272:SF33">
    <property type="entry name" value="AMP-BINDING DOMAIN-CONTAINING PROTEIN-RELATED"/>
    <property type="match status" value="1"/>
</dbReference>
<dbReference type="GO" id="GO:0005524">
    <property type="term" value="F:ATP binding"/>
    <property type="evidence" value="ECO:0007669"/>
    <property type="project" value="UniProtKB-KW"/>
</dbReference>
<dbReference type="InterPro" id="IPR000873">
    <property type="entry name" value="AMP-dep_synth/lig_dom"/>
</dbReference>
<dbReference type="PROSITE" id="PS00455">
    <property type="entry name" value="AMP_BINDING"/>
    <property type="match status" value="1"/>
</dbReference>
<organism evidence="4 5">
    <name type="scientific">Rhizoclosmatium globosum</name>
    <dbReference type="NCBI Taxonomy" id="329046"/>
    <lineage>
        <taxon>Eukaryota</taxon>
        <taxon>Fungi</taxon>
        <taxon>Fungi incertae sedis</taxon>
        <taxon>Chytridiomycota</taxon>
        <taxon>Chytridiomycota incertae sedis</taxon>
        <taxon>Chytridiomycetes</taxon>
        <taxon>Chytridiales</taxon>
        <taxon>Chytriomycetaceae</taxon>
        <taxon>Rhizoclosmatium</taxon>
    </lineage>
</organism>
<name>A0A1Y2CNM5_9FUNG</name>
<evidence type="ECO:0000256" key="2">
    <source>
        <dbReference type="ARBA" id="ARBA00022840"/>
    </source>
</evidence>
<accession>A0A1Y2CNM5</accession>
<dbReference type="Gene3D" id="3.40.50.12780">
    <property type="entry name" value="N-terminal domain of ligase-like"/>
    <property type="match status" value="1"/>
</dbReference>
<keyword evidence="2" id="KW-0067">ATP-binding</keyword>
<gene>
    <name evidence="4" type="ORF">BCR33DRAFT_782175</name>
</gene>
<dbReference type="SUPFAM" id="SSF56801">
    <property type="entry name" value="Acetyl-CoA synthetase-like"/>
    <property type="match status" value="1"/>
</dbReference>
<dbReference type="Proteomes" id="UP000193642">
    <property type="component" value="Unassembled WGS sequence"/>
</dbReference>
<dbReference type="EMBL" id="MCGO01000011">
    <property type="protein sequence ID" value="ORY48444.1"/>
    <property type="molecule type" value="Genomic_DNA"/>
</dbReference>
<dbReference type="GO" id="GO:0004467">
    <property type="term" value="F:long-chain fatty acid-CoA ligase activity"/>
    <property type="evidence" value="ECO:0007669"/>
    <property type="project" value="TreeGrafter"/>
</dbReference>
<dbReference type="InterPro" id="IPR042099">
    <property type="entry name" value="ANL_N_sf"/>
</dbReference>
<dbReference type="InterPro" id="IPR020845">
    <property type="entry name" value="AMP-binding_CS"/>
</dbReference>
<evidence type="ECO:0000256" key="1">
    <source>
        <dbReference type="ARBA" id="ARBA00022741"/>
    </source>
</evidence>
<evidence type="ECO:0000313" key="5">
    <source>
        <dbReference type="Proteomes" id="UP000193642"/>
    </source>
</evidence>
<dbReference type="AlphaFoldDB" id="A0A1Y2CNM5"/>
<keyword evidence="1" id="KW-0547">Nucleotide-binding</keyword>
<sequence>MTPIRSVEYPAVGISALEPDRMKELPVYAKEVPGTAPADKSSTGHYRNVQSFDKLVTDFPNIKTLHDLFQNGLRVNPKGHCLGHRPVYYDHETKTVVPKDYVWQTYEAVNERVKSFANGVMKIGTDLKLKDRFNLGIYSVNNPEYAISDYSAHLFSLTLVALYDTLGEETSQFILNHSEIPIIVTTLDKISKLIALSPKCPHLKAVILMDGNLPKSPEVSTAVSIGKQANPRAPRLPSPDDVAVISYTSGTTGTPKGAMVTHKNIMSYIRSLFDVGIIVTTNDVHISYLPLAHIYEKGVINLVLLCGGSVGFCRGDTSLLLDDIANLRPTVFVSVPRLLNRIYEKIQAGAASGSALKQALFQRAVSTKLENLKRTGSVTHPIWDRLVFGNVRAVLGGRVRMVISGSAPITPDVLSFLRIAFCCTVQEGYGATESASGTSIVFKGDIDPGHVGAPLTCNEIKLVSVPEMRYSASDKPFPRGEIWVRGGNVFKGYLKDEEKTKDTVTADGWLKTGDIGFIDEKGRVHIIDPCSGEYVAPEKIENVYQKSTLVAQIYVHGDSLQAELVAIVVPDHENAIPLARELGVLPADTPNPDPKSPAPISIMKTICSNNKMKELIFQDMNKIGKQFGLKGFEFAKAIHLDAEGFSAENGLITPTFKLKRNEAADKFRPQIDAMYKVLNENAVKGKI</sequence>